<feature type="region of interest" description="Disordered" evidence="1">
    <location>
        <begin position="1"/>
        <end position="68"/>
    </location>
</feature>
<comment type="caution">
    <text evidence="2">The sequence shown here is derived from an EMBL/GenBank/DDBJ whole genome shotgun (WGS) entry which is preliminary data.</text>
</comment>
<dbReference type="EMBL" id="JAMKFB020000008">
    <property type="protein sequence ID" value="KAL0187147.1"/>
    <property type="molecule type" value="Genomic_DNA"/>
</dbReference>
<protein>
    <submittedName>
        <fullName evidence="2">Uncharacterized protein</fullName>
    </submittedName>
</protein>
<evidence type="ECO:0000256" key="1">
    <source>
        <dbReference type="SAM" id="MobiDB-lite"/>
    </source>
</evidence>
<dbReference type="Proteomes" id="UP001529510">
    <property type="component" value="Unassembled WGS sequence"/>
</dbReference>
<feature type="non-terminal residue" evidence="2">
    <location>
        <position position="1"/>
    </location>
</feature>
<organism evidence="2 3">
    <name type="scientific">Cirrhinus mrigala</name>
    <name type="common">Mrigala</name>
    <dbReference type="NCBI Taxonomy" id="683832"/>
    <lineage>
        <taxon>Eukaryota</taxon>
        <taxon>Metazoa</taxon>
        <taxon>Chordata</taxon>
        <taxon>Craniata</taxon>
        <taxon>Vertebrata</taxon>
        <taxon>Euteleostomi</taxon>
        <taxon>Actinopterygii</taxon>
        <taxon>Neopterygii</taxon>
        <taxon>Teleostei</taxon>
        <taxon>Ostariophysi</taxon>
        <taxon>Cypriniformes</taxon>
        <taxon>Cyprinidae</taxon>
        <taxon>Labeoninae</taxon>
        <taxon>Labeonini</taxon>
        <taxon>Cirrhinus</taxon>
    </lineage>
</organism>
<evidence type="ECO:0000313" key="3">
    <source>
        <dbReference type="Proteomes" id="UP001529510"/>
    </source>
</evidence>
<accession>A0ABD0QLN4</accession>
<name>A0ABD0QLN4_CIRMR</name>
<evidence type="ECO:0000313" key="2">
    <source>
        <dbReference type="EMBL" id="KAL0187147.1"/>
    </source>
</evidence>
<dbReference type="AlphaFoldDB" id="A0ABD0QLN4"/>
<feature type="compositionally biased region" description="Low complexity" evidence="1">
    <location>
        <begin position="1"/>
        <end position="14"/>
    </location>
</feature>
<feature type="non-terminal residue" evidence="2">
    <location>
        <position position="68"/>
    </location>
</feature>
<sequence length="68" mass="6663">ASATCSSATAAATSGLEEWNARSPRQRSSAPSPEIPDPSHSDTPAKPPSPAGAALALSKPPSPCAPGL</sequence>
<reference evidence="2 3" key="1">
    <citation type="submission" date="2024-05" db="EMBL/GenBank/DDBJ databases">
        <title>Genome sequencing and assembly of Indian major carp, Cirrhinus mrigala (Hamilton, 1822).</title>
        <authorList>
            <person name="Mohindra V."/>
            <person name="Chowdhury L.M."/>
            <person name="Lal K."/>
            <person name="Jena J.K."/>
        </authorList>
    </citation>
    <scope>NUCLEOTIDE SEQUENCE [LARGE SCALE GENOMIC DNA]</scope>
    <source>
        <strain evidence="2">CM1030</strain>
        <tissue evidence="2">Blood</tissue>
    </source>
</reference>
<proteinExistence type="predicted"/>
<feature type="compositionally biased region" description="Low complexity" evidence="1">
    <location>
        <begin position="21"/>
        <end position="32"/>
    </location>
</feature>
<gene>
    <name evidence="2" type="ORF">M9458_018817</name>
</gene>
<keyword evidence="3" id="KW-1185">Reference proteome</keyword>